<evidence type="ECO:0000256" key="1">
    <source>
        <dbReference type="SAM" id="MobiDB-lite"/>
    </source>
</evidence>
<dbReference type="EMBL" id="JH000023">
    <property type="protein sequence ID" value="EGV92947.1"/>
    <property type="molecule type" value="Genomic_DNA"/>
</dbReference>
<reference evidence="3" key="1">
    <citation type="journal article" date="2011" name="Nat. Biotechnol.">
        <title>The genomic sequence of the Chinese hamster ovary (CHO)-K1 cell line.</title>
        <authorList>
            <person name="Xu X."/>
            <person name="Nagarajan H."/>
            <person name="Lewis N.E."/>
            <person name="Pan S."/>
            <person name="Cai Z."/>
            <person name="Liu X."/>
            <person name="Chen W."/>
            <person name="Xie M."/>
            <person name="Wang W."/>
            <person name="Hammond S."/>
            <person name="Andersen M.R."/>
            <person name="Neff N."/>
            <person name="Passarelli B."/>
            <person name="Koh W."/>
            <person name="Fan H.C."/>
            <person name="Wang J."/>
            <person name="Gui Y."/>
            <person name="Lee K.H."/>
            <person name="Betenbaugh M.J."/>
            <person name="Quake S.R."/>
            <person name="Famili I."/>
            <person name="Palsson B.O."/>
            <person name="Wang J."/>
        </authorList>
    </citation>
    <scope>NUCLEOTIDE SEQUENCE [LARGE SCALE GENOMIC DNA]</scope>
    <source>
        <strain evidence="3">CHO K1 cell line</strain>
    </source>
</reference>
<dbReference type="AlphaFoldDB" id="G3GTV5"/>
<gene>
    <name evidence="2" type="ORF">I79_001094</name>
</gene>
<evidence type="ECO:0000313" key="2">
    <source>
        <dbReference type="EMBL" id="EGV92947.1"/>
    </source>
</evidence>
<organism evidence="2 3">
    <name type="scientific">Cricetulus griseus</name>
    <name type="common">Chinese hamster</name>
    <name type="synonym">Cricetulus barabensis griseus</name>
    <dbReference type="NCBI Taxonomy" id="10029"/>
    <lineage>
        <taxon>Eukaryota</taxon>
        <taxon>Metazoa</taxon>
        <taxon>Chordata</taxon>
        <taxon>Craniata</taxon>
        <taxon>Vertebrata</taxon>
        <taxon>Euteleostomi</taxon>
        <taxon>Mammalia</taxon>
        <taxon>Eutheria</taxon>
        <taxon>Euarchontoglires</taxon>
        <taxon>Glires</taxon>
        <taxon>Rodentia</taxon>
        <taxon>Myomorpha</taxon>
        <taxon>Muroidea</taxon>
        <taxon>Cricetidae</taxon>
        <taxon>Cricetinae</taxon>
        <taxon>Cricetulus</taxon>
    </lineage>
</organism>
<evidence type="ECO:0000313" key="3">
    <source>
        <dbReference type="Proteomes" id="UP000001075"/>
    </source>
</evidence>
<dbReference type="Proteomes" id="UP000001075">
    <property type="component" value="Unassembled WGS sequence"/>
</dbReference>
<name>G3GTV5_CRIGR</name>
<sequence>MHKAKLRGNLKERSKQSPQPIALKTPKRGVQLAFGGWGLQECREAWTPLSLASSRPTQALILNYSRGHWHYRIVSSRSGHALPWWLYPHWWPQACTGPPIQHTSCA</sequence>
<dbReference type="InParanoid" id="G3GTV5"/>
<feature type="region of interest" description="Disordered" evidence="1">
    <location>
        <begin position="1"/>
        <end position="22"/>
    </location>
</feature>
<protein>
    <submittedName>
        <fullName evidence="2">Uncharacterized protein</fullName>
    </submittedName>
</protein>
<proteinExistence type="predicted"/>
<accession>G3GTV5</accession>